<sequence length="122" mass="14292">MEKNPLYSNIKEYCDKYPSKAYNIFQTYIDLYIVKKWKDIKFIDLKNLKTIAFEINNNSEENEKSIVIPVNINETWSIKILNETFQDLGNFSSIIYAILSPDSAIVYYRISKGIVPPLKLKN</sequence>
<dbReference type="Gene3D" id="3.40.1350.10">
    <property type="match status" value="1"/>
</dbReference>
<dbReference type="InterPro" id="IPR036167">
    <property type="entry name" value="tRNA_intron_Endo_cat-like_sf"/>
</dbReference>
<dbReference type="PANTHER" id="PTHR28582:SF1">
    <property type="entry name" value="TRNA-SPLICING ENDONUCLEASE SUBUNIT SEN15"/>
    <property type="match status" value="1"/>
</dbReference>
<accession>A0A1Y1X8L5</accession>
<dbReference type="OrthoDB" id="10002170at2759"/>
<dbReference type="SUPFAM" id="SSF53032">
    <property type="entry name" value="tRNA-intron endonuclease catalytic domain-like"/>
    <property type="match status" value="1"/>
</dbReference>
<reference evidence="4 5" key="1">
    <citation type="submission" date="2016-08" db="EMBL/GenBank/DDBJ databases">
        <title>A Parts List for Fungal Cellulosomes Revealed by Comparative Genomics.</title>
        <authorList>
            <consortium name="DOE Joint Genome Institute"/>
            <person name="Haitjema C.H."/>
            <person name="Gilmore S.P."/>
            <person name="Henske J.K."/>
            <person name="Solomon K.V."/>
            <person name="De Groot R."/>
            <person name="Kuo A."/>
            <person name="Mondo S.J."/>
            <person name="Salamov A.A."/>
            <person name="Labutti K."/>
            <person name="Zhao Z."/>
            <person name="Chiniquy J."/>
            <person name="Barry K."/>
            <person name="Brewer H.M."/>
            <person name="Purvine S.O."/>
            <person name="Wright A.T."/>
            <person name="Boxma B."/>
            <person name="Van Alen T."/>
            <person name="Hackstein J.H."/>
            <person name="Baker S.E."/>
            <person name="Grigoriev I.V."/>
            <person name="O'Malley M.A."/>
        </authorList>
    </citation>
    <scope>NUCLEOTIDE SEQUENCE [LARGE SCALE GENOMIC DNA]</scope>
    <source>
        <strain evidence="4 5">S4</strain>
    </source>
</reference>
<comment type="similarity">
    <text evidence="1">Belongs to the SEN15 family.</text>
</comment>
<dbReference type="GO" id="GO:0006388">
    <property type="term" value="P:tRNA splicing, via endonucleolytic cleavage and ligation"/>
    <property type="evidence" value="ECO:0007669"/>
    <property type="project" value="InterPro"/>
</dbReference>
<dbReference type="EMBL" id="MCFG01000104">
    <property type="protein sequence ID" value="ORX82067.1"/>
    <property type="molecule type" value="Genomic_DNA"/>
</dbReference>
<dbReference type="AlphaFoldDB" id="A0A1Y1X8L5"/>
<proteinExistence type="inferred from homology"/>
<dbReference type="PANTHER" id="PTHR28582">
    <property type="entry name" value="TRNA-SPLICING ENDONUCLEASE SUBUNIT SEN15"/>
    <property type="match status" value="1"/>
</dbReference>
<evidence type="ECO:0000313" key="4">
    <source>
        <dbReference type="EMBL" id="ORX82067.1"/>
    </source>
</evidence>
<dbReference type="Pfam" id="PF09631">
    <property type="entry name" value="Sen15"/>
    <property type="match status" value="1"/>
</dbReference>
<reference evidence="4 5" key="2">
    <citation type="submission" date="2016-08" db="EMBL/GenBank/DDBJ databases">
        <title>Pervasive Adenine N6-methylation of Active Genes in Fungi.</title>
        <authorList>
            <consortium name="DOE Joint Genome Institute"/>
            <person name="Mondo S.J."/>
            <person name="Dannebaum R.O."/>
            <person name="Kuo R.C."/>
            <person name="Labutti K."/>
            <person name="Haridas S."/>
            <person name="Kuo A."/>
            <person name="Salamov A."/>
            <person name="Ahrendt S.R."/>
            <person name="Lipzen A."/>
            <person name="Sullivan W."/>
            <person name="Andreopoulos W.B."/>
            <person name="Clum A."/>
            <person name="Lindquist E."/>
            <person name="Daum C."/>
            <person name="Ramamoorthy G.K."/>
            <person name="Gryganskyi A."/>
            <person name="Culley D."/>
            <person name="Magnuson J.K."/>
            <person name="James T.Y."/>
            <person name="O'Malley M.A."/>
            <person name="Stajich J.E."/>
            <person name="Spatafora J.W."/>
            <person name="Visel A."/>
            <person name="Grigoriev I.V."/>
        </authorList>
    </citation>
    <scope>NUCLEOTIDE SEQUENCE [LARGE SCALE GENOMIC DNA]</scope>
    <source>
        <strain evidence="4 5">S4</strain>
    </source>
</reference>
<protein>
    <recommendedName>
        <fullName evidence="3">tRNA-splicing endonuclease subunit Sen15 domain-containing protein</fullName>
    </recommendedName>
</protein>
<comment type="caution">
    <text evidence="4">The sequence shown here is derived from an EMBL/GenBank/DDBJ whole genome shotgun (WGS) entry which is preliminary data.</text>
</comment>
<organism evidence="4 5">
    <name type="scientific">Anaeromyces robustus</name>
    <dbReference type="NCBI Taxonomy" id="1754192"/>
    <lineage>
        <taxon>Eukaryota</taxon>
        <taxon>Fungi</taxon>
        <taxon>Fungi incertae sedis</taxon>
        <taxon>Chytridiomycota</taxon>
        <taxon>Chytridiomycota incertae sedis</taxon>
        <taxon>Neocallimastigomycetes</taxon>
        <taxon>Neocallimastigales</taxon>
        <taxon>Neocallimastigaceae</taxon>
        <taxon>Anaeromyces</taxon>
    </lineage>
</organism>
<evidence type="ECO:0000256" key="2">
    <source>
        <dbReference type="ARBA" id="ARBA00022694"/>
    </source>
</evidence>
<name>A0A1Y1X8L5_9FUNG</name>
<gene>
    <name evidence="4" type="ORF">BCR32DRAFT_292896</name>
</gene>
<dbReference type="InterPro" id="IPR011856">
    <property type="entry name" value="tRNA_endonuc-like_dom_sf"/>
</dbReference>
<evidence type="ECO:0000313" key="5">
    <source>
        <dbReference type="Proteomes" id="UP000193944"/>
    </source>
</evidence>
<dbReference type="Proteomes" id="UP000193944">
    <property type="component" value="Unassembled WGS sequence"/>
</dbReference>
<dbReference type="GO" id="GO:0005634">
    <property type="term" value="C:nucleus"/>
    <property type="evidence" value="ECO:0007669"/>
    <property type="project" value="UniProtKB-ARBA"/>
</dbReference>
<keyword evidence="2" id="KW-0819">tRNA processing</keyword>
<dbReference type="InterPro" id="IPR018593">
    <property type="entry name" value="tRNA-endonuc_su_Sen15"/>
</dbReference>
<keyword evidence="5" id="KW-1185">Reference proteome</keyword>
<feature type="domain" description="tRNA-splicing endonuclease subunit Sen15" evidence="3">
    <location>
        <begin position="26"/>
        <end position="119"/>
    </location>
</feature>
<evidence type="ECO:0000259" key="3">
    <source>
        <dbReference type="Pfam" id="PF09631"/>
    </source>
</evidence>
<dbReference type="GO" id="GO:0003676">
    <property type="term" value="F:nucleic acid binding"/>
    <property type="evidence" value="ECO:0007669"/>
    <property type="project" value="InterPro"/>
</dbReference>
<evidence type="ECO:0000256" key="1">
    <source>
        <dbReference type="ARBA" id="ARBA00006091"/>
    </source>
</evidence>
<dbReference type="STRING" id="1754192.A0A1Y1X8L5"/>